<dbReference type="Pfam" id="PF11306">
    <property type="entry name" value="DUF3108"/>
    <property type="match status" value="1"/>
</dbReference>
<keyword evidence="3" id="KW-1185">Reference proteome</keyword>
<name>A0A1G9N9H5_9PROT</name>
<evidence type="ECO:0000256" key="1">
    <source>
        <dbReference type="SAM" id="SignalP"/>
    </source>
</evidence>
<accession>A0A1G9N9H5</accession>
<evidence type="ECO:0008006" key="4">
    <source>
        <dbReference type="Google" id="ProtNLM"/>
    </source>
</evidence>
<evidence type="ECO:0000313" key="2">
    <source>
        <dbReference type="EMBL" id="SDL82535.1"/>
    </source>
</evidence>
<organism evidence="2 3">
    <name type="scientific">Maricaulis salignorans</name>
    <dbReference type="NCBI Taxonomy" id="144026"/>
    <lineage>
        <taxon>Bacteria</taxon>
        <taxon>Pseudomonadati</taxon>
        <taxon>Pseudomonadota</taxon>
        <taxon>Alphaproteobacteria</taxon>
        <taxon>Maricaulales</taxon>
        <taxon>Maricaulaceae</taxon>
        <taxon>Maricaulis</taxon>
    </lineage>
</organism>
<dbReference type="AlphaFoldDB" id="A0A1G9N9H5"/>
<feature type="chain" id="PRO_5011535294" description="DUF3108 domain-containing protein" evidence="1">
    <location>
        <begin position="23"/>
        <end position="273"/>
    </location>
</feature>
<keyword evidence="1" id="KW-0732">Signal</keyword>
<reference evidence="2 3" key="1">
    <citation type="submission" date="2016-10" db="EMBL/GenBank/DDBJ databases">
        <authorList>
            <person name="de Groot N.N."/>
        </authorList>
    </citation>
    <scope>NUCLEOTIDE SEQUENCE [LARGE SCALE GENOMIC DNA]</scope>
    <source>
        <strain evidence="2 3">DSM 16077</strain>
    </source>
</reference>
<gene>
    <name evidence="2" type="ORF">SAMN04488568_102249</name>
</gene>
<protein>
    <recommendedName>
        <fullName evidence="4">DUF3108 domain-containing protein</fullName>
    </recommendedName>
</protein>
<dbReference type="STRING" id="144026.SAMN04488568_102249"/>
<dbReference type="EMBL" id="FNHG01000002">
    <property type="protein sequence ID" value="SDL82535.1"/>
    <property type="molecule type" value="Genomic_DNA"/>
</dbReference>
<evidence type="ECO:0000313" key="3">
    <source>
        <dbReference type="Proteomes" id="UP000199759"/>
    </source>
</evidence>
<dbReference type="InterPro" id="IPR021457">
    <property type="entry name" value="DUF3108"/>
</dbReference>
<dbReference type="Proteomes" id="UP000199759">
    <property type="component" value="Unassembled WGS sequence"/>
</dbReference>
<feature type="signal peptide" evidence="1">
    <location>
        <begin position="1"/>
        <end position="22"/>
    </location>
</feature>
<sequence>MKQVWLAGVAALGLVVSGSAGIADDAADAGVSPRAAGTHGVTVQYSGSVLIFQVADISISTEYADDTYQAAARFTAAGLAALFTDADIEAGVSGYRDGTQLQPYRYSHLNHASSKNRIVGIDFPDGVAMPDVNPPFGNMGEPAATDVDRAGARDPISTLLAMGLGAVSSGSSHCDGRLPVFDGRARYNLRFEDGGRKDIRTRAWSGEALICRAYYEPISGYEADEFPTAEEIAEPIDFWLAPINGGEFYVPVKIRTNAGFGGVTVSARSIETY</sequence>
<proteinExistence type="predicted"/>
<dbReference type="RefSeq" id="WP_233342278.1">
    <property type="nucleotide sequence ID" value="NZ_FNHG01000002.1"/>
</dbReference>